<reference evidence="2" key="1">
    <citation type="journal article" date="2014" name="Nat. Genet.">
        <title>Genome of the human hookworm Necator americanus.</title>
        <authorList>
            <person name="Tang Y.T."/>
            <person name="Gao X."/>
            <person name="Rosa B.A."/>
            <person name="Abubucker S."/>
            <person name="Hallsworth-Pepin K."/>
            <person name="Martin J."/>
            <person name="Tyagi R."/>
            <person name="Heizer E."/>
            <person name="Zhang X."/>
            <person name="Bhonagiri-Palsikar V."/>
            <person name="Minx P."/>
            <person name="Warren W.C."/>
            <person name="Wang Q."/>
            <person name="Zhan B."/>
            <person name="Hotez P.J."/>
            <person name="Sternberg P.W."/>
            <person name="Dougall A."/>
            <person name="Gaze S.T."/>
            <person name="Mulvenna J."/>
            <person name="Sotillo J."/>
            <person name="Ranganathan S."/>
            <person name="Rabelo E.M."/>
            <person name="Wilson R.K."/>
            <person name="Felgner P.L."/>
            <person name="Bethony J."/>
            <person name="Hawdon J.M."/>
            <person name="Gasser R.B."/>
            <person name="Loukas A."/>
            <person name="Mitreva M."/>
        </authorList>
    </citation>
    <scope>NUCLEOTIDE SEQUENCE [LARGE SCALE GENOMIC DNA]</scope>
</reference>
<dbReference type="KEGG" id="nai:NECAME_02196"/>
<sequence length="59" mass="6517">MTLPGPSQWGMMGGDPQRRAYKHQSVIHKVLQNPLLNAIDRSNAVGNAKYCVDTILPNL</sequence>
<protein>
    <submittedName>
        <fullName evidence="1">Uncharacterized protein</fullName>
    </submittedName>
</protein>
<evidence type="ECO:0000313" key="2">
    <source>
        <dbReference type="Proteomes" id="UP000053676"/>
    </source>
</evidence>
<keyword evidence="2" id="KW-1185">Reference proteome</keyword>
<gene>
    <name evidence="1" type="ORF">NECAME_02196</name>
</gene>
<proteinExistence type="predicted"/>
<organism evidence="1 2">
    <name type="scientific">Necator americanus</name>
    <name type="common">Human hookworm</name>
    <dbReference type="NCBI Taxonomy" id="51031"/>
    <lineage>
        <taxon>Eukaryota</taxon>
        <taxon>Metazoa</taxon>
        <taxon>Ecdysozoa</taxon>
        <taxon>Nematoda</taxon>
        <taxon>Chromadorea</taxon>
        <taxon>Rhabditida</taxon>
        <taxon>Rhabditina</taxon>
        <taxon>Rhabditomorpha</taxon>
        <taxon>Strongyloidea</taxon>
        <taxon>Ancylostomatidae</taxon>
        <taxon>Bunostominae</taxon>
        <taxon>Necator</taxon>
    </lineage>
</organism>
<dbReference type="Proteomes" id="UP000053676">
    <property type="component" value="Unassembled WGS sequence"/>
</dbReference>
<dbReference type="EMBL" id="KI658833">
    <property type="protein sequence ID" value="ETN81154.1"/>
    <property type="molecule type" value="Genomic_DNA"/>
</dbReference>
<dbReference type="AlphaFoldDB" id="W2THT4"/>
<accession>W2THT4</accession>
<name>W2THT4_NECAM</name>
<evidence type="ECO:0000313" key="1">
    <source>
        <dbReference type="EMBL" id="ETN81154.1"/>
    </source>
</evidence>